<dbReference type="GO" id="GO:0042910">
    <property type="term" value="F:xenobiotic transmembrane transporter activity"/>
    <property type="evidence" value="ECO:0007669"/>
    <property type="project" value="TreeGrafter"/>
</dbReference>
<reference evidence="1" key="1">
    <citation type="journal article" date="2015" name="Nature">
        <title>Complex archaea that bridge the gap between prokaryotes and eukaryotes.</title>
        <authorList>
            <person name="Spang A."/>
            <person name="Saw J.H."/>
            <person name="Jorgensen S.L."/>
            <person name="Zaremba-Niedzwiedzka K."/>
            <person name="Martijn J."/>
            <person name="Lind A.E."/>
            <person name="van Eijk R."/>
            <person name="Schleper C."/>
            <person name="Guy L."/>
            <person name="Ettema T.J."/>
        </authorList>
    </citation>
    <scope>NUCLEOTIDE SEQUENCE</scope>
</reference>
<dbReference type="SUPFAM" id="SSF82693">
    <property type="entry name" value="Multidrug efflux transporter AcrB pore domain, PN1, PN2, PC1 and PC2 subdomains"/>
    <property type="match status" value="1"/>
</dbReference>
<dbReference type="PANTHER" id="PTHR32063:SF0">
    <property type="entry name" value="SWARMING MOTILITY PROTEIN SWRC"/>
    <property type="match status" value="1"/>
</dbReference>
<name>A0A0F9HFI1_9ZZZZ</name>
<dbReference type="Gene3D" id="3.30.70.1320">
    <property type="entry name" value="Multidrug efflux transporter AcrB pore domain like"/>
    <property type="match status" value="1"/>
</dbReference>
<feature type="non-terminal residue" evidence="1">
    <location>
        <position position="177"/>
    </location>
</feature>
<dbReference type="Gene3D" id="1.20.1640.10">
    <property type="entry name" value="Multidrug efflux transporter AcrB transmembrane domain"/>
    <property type="match status" value="1"/>
</dbReference>
<dbReference type="PANTHER" id="PTHR32063">
    <property type="match status" value="1"/>
</dbReference>
<dbReference type="InterPro" id="IPR001036">
    <property type="entry name" value="Acrflvin-R"/>
</dbReference>
<dbReference type="Pfam" id="PF00873">
    <property type="entry name" value="ACR_tran"/>
    <property type="match status" value="1"/>
</dbReference>
<sequence>MNALIDAAFSRGRVVILGLVMILLVGAYAYVGIPKESSPEIPIPTLYVSTTLEGISPEDSERLLVEPLETELSAITGLKQITSNGAEGHASVQLEFEPGFDSDEALDKVREGVDRAKSDLPEDATDPVVTEINTALFPILTAILSGPVPERTLNRISEELKDAIEGLSGVLEVDVGG</sequence>
<evidence type="ECO:0000313" key="1">
    <source>
        <dbReference type="EMBL" id="KKL73842.1"/>
    </source>
</evidence>
<dbReference type="EMBL" id="LAZR01024837">
    <property type="protein sequence ID" value="KKL73842.1"/>
    <property type="molecule type" value="Genomic_DNA"/>
</dbReference>
<accession>A0A0F9HFI1</accession>
<gene>
    <name evidence="1" type="ORF">LCGC14_2070830</name>
</gene>
<organism evidence="1">
    <name type="scientific">marine sediment metagenome</name>
    <dbReference type="NCBI Taxonomy" id="412755"/>
    <lineage>
        <taxon>unclassified sequences</taxon>
        <taxon>metagenomes</taxon>
        <taxon>ecological metagenomes</taxon>
    </lineage>
</organism>
<comment type="caution">
    <text evidence="1">The sequence shown here is derived from an EMBL/GenBank/DDBJ whole genome shotgun (WGS) entry which is preliminary data.</text>
</comment>
<evidence type="ECO:0008006" key="2">
    <source>
        <dbReference type="Google" id="ProtNLM"/>
    </source>
</evidence>
<protein>
    <recommendedName>
        <fullName evidence="2">Acriflavin resistance protein</fullName>
    </recommendedName>
</protein>
<dbReference type="AlphaFoldDB" id="A0A0F9HFI1"/>
<dbReference type="Gene3D" id="3.30.70.1430">
    <property type="entry name" value="Multidrug efflux transporter AcrB pore domain"/>
    <property type="match status" value="1"/>
</dbReference>
<dbReference type="GO" id="GO:0005886">
    <property type="term" value="C:plasma membrane"/>
    <property type="evidence" value="ECO:0007669"/>
    <property type="project" value="TreeGrafter"/>
</dbReference>
<proteinExistence type="predicted"/>